<evidence type="ECO:0000313" key="6">
    <source>
        <dbReference type="Proteomes" id="UP000306192"/>
    </source>
</evidence>
<feature type="domain" description="HTH lacI-type" evidence="4">
    <location>
        <begin position="25"/>
        <end position="79"/>
    </location>
</feature>
<accession>A0A4T2C6V7</accession>
<name>A0A4T2C6V7_9MICO</name>
<dbReference type="InterPro" id="IPR046335">
    <property type="entry name" value="LacI/GalR-like_sensor"/>
</dbReference>
<evidence type="ECO:0000313" key="5">
    <source>
        <dbReference type="EMBL" id="TIH40153.1"/>
    </source>
</evidence>
<dbReference type="InterPro" id="IPR010982">
    <property type="entry name" value="Lambda_DNA-bd_dom_sf"/>
</dbReference>
<keyword evidence="3" id="KW-0804">Transcription</keyword>
<dbReference type="Pfam" id="PF13377">
    <property type="entry name" value="Peripla_BP_3"/>
    <property type="match status" value="1"/>
</dbReference>
<dbReference type="PROSITE" id="PS50932">
    <property type="entry name" value="HTH_LACI_2"/>
    <property type="match status" value="1"/>
</dbReference>
<dbReference type="Proteomes" id="UP000306192">
    <property type="component" value="Unassembled WGS sequence"/>
</dbReference>
<dbReference type="GO" id="GO:0003700">
    <property type="term" value="F:DNA-binding transcription factor activity"/>
    <property type="evidence" value="ECO:0007669"/>
    <property type="project" value="TreeGrafter"/>
</dbReference>
<dbReference type="PANTHER" id="PTHR30146">
    <property type="entry name" value="LACI-RELATED TRANSCRIPTIONAL REPRESSOR"/>
    <property type="match status" value="1"/>
</dbReference>
<dbReference type="InterPro" id="IPR028082">
    <property type="entry name" value="Peripla_BP_I"/>
</dbReference>
<keyword evidence="6" id="KW-1185">Reference proteome</keyword>
<comment type="caution">
    <text evidence="5">The sequence shown here is derived from an EMBL/GenBank/DDBJ whole genome shotgun (WGS) entry which is preliminary data.</text>
</comment>
<evidence type="ECO:0000259" key="4">
    <source>
        <dbReference type="PROSITE" id="PS50932"/>
    </source>
</evidence>
<dbReference type="SUPFAM" id="SSF53822">
    <property type="entry name" value="Periplasmic binding protein-like I"/>
    <property type="match status" value="1"/>
</dbReference>
<organism evidence="5 6">
    <name type="scientific">Subtercola vilae</name>
    <dbReference type="NCBI Taxonomy" id="2056433"/>
    <lineage>
        <taxon>Bacteria</taxon>
        <taxon>Bacillati</taxon>
        <taxon>Actinomycetota</taxon>
        <taxon>Actinomycetes</taxon>
        <taxon>Micrococcales</taxon>
        <taxon>Microbacteriaceae</taxon>
        <taxon>Subtercola</taxon>
    </lineage>
</organism>
<keyword evidence="1" id="KW-0805">Transcription regulation</keyword>
<sequence>MTVNVHGIVDASIMIGVMATKRGASTILDVAARAGVSRQTVTRALNDMADVSPTTKARVLAAAGELNYRPNRNAQSMVQGRTTTIGLVLEDLSNPYFAELASAFSRVAAERHWSVLLCDIGSDREKARAQLASIVSRVDALALTGCRSDTIALLPAGVLREGALGLPLLMLDGPAHPRLDARVVLDVASGMTAALDHLVATGHRRISFIDSEVGPRERRDIFDSYLIENGLAWAGSPTITADESLDGGIAAAEALMRNAPQTDAVLVYNDVMAIGVLKALRQLGCRVPEQVAVIGMDGLDIGRLVTPELTTVNIDKTALAEAAASLLEHVLATTGERDARELVVGMDLLIRGSA</sequence>
<dbReference type="AlphaFoldDB" id="A0A4T2C6V7"/>
<proteinExistence type="predicted"/>
<dbReference type="CDD" id="cd01392">
    <property type="entry name" value="HTH_LacI"/>
    <property type="match status" value="1"/>
</dbReference>
<gene>
    <name evidence="5" type="ORF">D4765_03235</name>
</gene>
<dbReference type="PANTHER" id="PTHR30146:SF138">
    <property type="entry name" value="TRANSCRIPTIONAL REGULATORY PROTEIN"/>
    <property type="match status" value="1"/>
</dbReference>
<dbReference type="PROSITE" id="PS00356">
    <property type="entry name" value="HTH_LACI_1"/>
    <property type="match status" value="1"/>
</dbReference>
<evidence type="ECO:0000256" key="2">
    <source>
        <dbReference type="ARBA" id="ARBA00023125"/>
    </source>
</evidence>
<protein>
    <submittedName>
        <fullName evidence="5">LacI family transcriptional regulator</fullName>
    </submittedName>
</protein>
<dbReference type="Gene3D" id="3.40.50.2300">
    <property type="match status" value="2"/>
</dbReference>
<reference evidence="5 6" key="1">
    <citation type="journal article" date="2019" name="Microorganisms">
        <title>Systematic Affiliation and Genome Analysis of Subtercola vilae DB165(T) with Particular Emphasis on Cold Adaptation of an Isolate from a High-Altitude Cold Volcano Lake.</title>
        <authorList>
            <person name="Villalobos A.S."/>
            <person name="Wiese J."/>
            <person name="Imhoff J.F."/>
            <person name="Dorador C."/>
            <person name="Keller A."/>
            <person name="Hentschel U."/>
        </authorList>
    </citation>
    <scope>NUCLEOTIDE SEQUENCE [LARGE SCALE GENOMIC DNA]</scope>
    <source>
        <strain evidence="5 6">DB165</strain>
    </source>
</reference>
<dbReference type="SMART" id="SM00354">
    <property type="entry name" value="HTH_LACI"/>
    <property type="match status" value="1"/>
</dbReference>
<evidence type="ECO:0000256" key="3">
    <source>
        <dbReference type="ARBA" id="ARBA00023163"/>
    </source>
</evidence>
<dbReference type="GO" id="GO:0000976">
    <property type="term" value="F:transcription cis-regulatory region binding"/>
    <property type="evidence" value="ECO:0007669"/>
    <property type="project" value="TreeGrafter"/>
</dbReference>
<dbReference type="InterPro" id="IPR000843">
    <property type="entry name" value="HTH_LacI"/>
</dbReference>
<dbReference type="SUPFAM" id="SSF47413">
    <property type="entry name" value="lambda repressor-like DNA-binding domains"/>
    <property type="match status" value="1"/>
</dbReference>
<dbReference type="Gene3D" id="1.10.260.40">
    <property type="entry name" value="lambda repressor-like DNA-binding domains"/>
    <property type="match status" value="1"/>
</dbReference>
<dbReference type="EMBL" id="QYRT01000004">
    <property type="protein sequence ID" value="TIH40153.1"/>
    <property type="molecule type" value="Genomic_DNA"/>
</dbReference>
<keyword evidence="2" id="KW-0238">DNA-binding</keyword>
<dbReference type="CDD" id="cd06267">
    <property type="entry name" value="PBP1_LacI_sugar_binding-like"/>
    <property type="match status" value="1"/>
</dbReference>
<evidence type="ECO:0000256" key="1">
    <source>
        <dbReference type="ARBA" id="ARBA00023015"/>
    </source>
</evidence>
<dbReference type="Pfam" id="PF00356">
    <property type="entry name" value="LacI"/>
    <property type="match status" value="1"/>
</dbReference>